<feature type="transmembrane region" description="Helical" evidence="1">
    <location>
        <begin position="198"/>
        <end position="217"/>
    </location>
</feature>
<proteinExistence type="predicted"/>
<keyword evidence="1" id="KW-1133">Transmembrane helix</keyword>
<dbReference type="Proteomes" id="UP000233332">
    <property type="component" value="Unassembled WGS sequence"/>
</dbReference>
<accession>A0A2N3L977</accession>
<keyword evidence="4" id="KW-1185">Reference proteome</keyword>
<sequence length="223" mass="23470">MTSPYRKFLSLLTLLLVLPVGVAQAHNLNVFAISDGEVIEGYVYFTGGTRARNATVTLKDGSDTALLTTTADTDGGFALRVSHRADYAVFADTGDGHIASFALPKTEFLETLPEAKDGDAITVSALHDAAPLTDTTPTASPARADDDTNAVAGNGNVGIKGLSEDDLTALINRAVARQVGPLRTEINAYRNDVRMSDILGGIGIIIGIFGVGAWVVARRQRKA</sequence>
<gene>
    <name evidence="3" type="ORF">COO92_04740</name>
</gene>
<keyword evidence="1" id="KW-0812">Transmembrane</keyword>
<dbReference type="EMBL" id="NXGX01000002">
    <property type="protein sequence ID" value="PKR59354.1"/>
    <property type="molecule type" value="Genomic_DNA"/>
</dbReference>
<protein>
    <recommendedName>
        <fullName evidence="5">Cobalt ABC transporter permease</fullName>
    </recommendedName>
</protein>
<keyword evidence="2" id="KW-0732">Signal</keyword>
<dbReference type="RefSeq" id="WP_133125044.1">
    <property type="nucleotide sequence ID" value="NZ_NXGX01000002.1"/>
</dbReference>
<keyword evidence="1" id="KW-0472">Membrane</keyword>
<evidence type="ECO:0000256" key="2">
    <source>
        <dbReference type="SAM" id="SignalP"/>
    </source>
</evidence>
<feature type="chain" id="PRO_5014956516" description="Cobalt ABC transporter permease" evidence="2">
    <location>
        <begin position="26"/>
        <end position="223"/>
    </location>
</feature>
<evidence type="ECO:0000256" key="1">
    <source>
        <dbReference type="SAM" id="Phobius"/>
    </source>
</evidence>
<evidence type="ECO:0000313" key="3">
    <source>
        <dbReference type="EMBL" id="PKR59354.1"/>
    </source>
</evidence>
<dbReference type="AlphaFoldDB" id="A0A2N3L977"/>
<feature type="signal peptide" evidence="2">
    <location>
        <begin position="1"/>
        <end position="25"/>
    </location>
</feature>
<organism evidence="3 4">
    <name type="scientific">Thalassospira lohafexi</name>
    <dbReference type="NCBI Taxonomy" id="744227"/>
    <lineage>
        <taxon>Bacteria</taxon>
        <taxon>Pseudomonadati</taxon>
        <taxon>Pseudomonadota</taxon>
        <taxon>Alphaproteobacteria</taxon>
        <taxon>Rhodospirillales</taxon>
        <taxon>Thalassospiraceae</taxon>
        <taxon>Thalassospira</taxon>
    </lineage>
</organism>
<evidence type="ECO:0000313" key="4">
    <source>
        <dbReference type="Proteomes" id="UP000233332"/>
    </source>
</evidence>
<comment type="caution">
    <text evidence="3">The sequence shown here is derived from an EMBL/GenBank/DDBJ whole genome shotgun (WGS) entry which is preliminary data.</text>
</comment>
<reference evidence="3 4" key="1">
    <citation type="submission" date="2017-09" db="EMBL/GenBank/DDBJ databases">
        <title>Biodiversity and function of Thalassospira species in the particle-attached aromatic-hydrocarbon-degrading consortia from the surface seawater of the China South Sea.</title>
        <authorList>
            <person name="Dong C."/>
            <person name="Lai Q."/>
            <person name="Shao Z."/>
        </authorList>
    </citation>
    <scope>NUCLEOTIDE SEQUENCE [LARGE SCALE GENOMIC DNA]</scope>
    <source>
        <strain evidence="3 4">139Z-12</strain>
    </source>
</reference>
<evidence type="ECO:0008006" key="5">
    <source>
        <dbReference type="Google" id="ProtNLM"/>
    </source>
</evidence>
<name>A0A2N3L977_9PROT</name>